<dbReference type="STRING" id="946362.F2UFX9"/>
<dbReference type="OrthoDB" id="10254665at2759"/>
<accession>F2UFX9</accession>
<dbReference type="RefSeq" id="XP_004991864.1">
    <property type="nucleotide sequence ID" value="XM_004991807.1"/>
</dbReference>
<dbReference type="Proteomes" id="UP000007799">
    <property type="component" value="Unassembled WGS sequence"/>
</dbReference>
<keyword evidence="4" id="KW-0819">tRNA processing</keyword>
<dbReference type="GO" id="GO:0031515">
    <property type="term" value="C:tRNA (m1A) methyltransferase complex"/>
    <property type="evidence" value="ECO:0007669"/>
    <property type="project" value="InterPro"/>
</dbReference>
<dbReference type="GO" id="GO:0005634">
    <property type="term" value="C:nucleus"/>
    <property type="evidence" value="ECO:0007669"/>
    <property type="project" value="UniProtKB-SubCell"/>
</dbReference>
<evidence type="ECO:0000256" key="3">
    <source>
        <dbReference type="ARBA" id="ARBA00021704"/>
    </source>
</evidence>
<reference evidence="7" key="1">
    <citation type="submission" date="2009-08" db="EMBL/GenBank/DDBJ databases">
        <title>Annotation of Salpingoeca rosetta.</title>
        <authorList>
            <consortium name="The Broad Institute Genome Sequencing Platform"/>
            <person name="Russ C."/>
            <person name="Cuomo C."/>
            <person name="Burger G."/>
            <person name="Gray M.W."/>
            <person name="Holland P.W.H."/>
            <person name="King N."/>
            <person name="Lang F.B.F."/>
            <person name="Roger A.J."/>
            <person name="Ruiz-Trillo I."/>
            <person name="Young S.K."/>
            <person name="Zeng Q."/>
            <person name="Gargeya S."/>
            <person name="Alvarado L."/>
            <person name="Berlin A."/>
            <person name="Chapman S.B."/>
            <person name="Chen Z."/>
            <person name="Freedman E."/>
            <person name="Gellesch M."/>
            <person name="Goldberg J."/>
            <person name="Griggs A."/>
            <person name="Gujja S."/>
            <person name="Heilman E."/>
            <person name="Heiman D."/>
            <person name="Howarth C."/>
            <person name="Mehta T."/>
            <person name="Neiman D."/>
            <person name="Pearson M."/>
            <person name="Roberts A."/>
            <person name="Saif S."/>
            <person name="Shea T."/>
            <person name="Shenoy N."/>
            <person name="Sisk P."/>
            <person name="Stolte C."/>
            <person name="Sykes S."/>
            <person name="White J."/>
            <person name="Yandava C."/>
            <person name="Haas B."/>
            <person name="Nusbaum C."/>
            <person name="Birren B."/>
        </authorList>
    </citation>
    <scope>NUCLEOTIDE SEQUENCE [LARGE SCALE GENOMIC DNA]</scope>
    <source>
        <strain evidence="7">ATCC 50818</strain>
    </source>
</reference>
<dbReference type="KEGG" id="sre:PTSG_06482"/>
<name>F2UFX9_SALR5</name>
<dbReference type="PANTHER" id="PTHR12945:SF0">
    <property type="entry name" value="TRNA (ADENINE(58)-N(1))-METHYLTRANSFERASE NON-CATALYTIC SUBUNIT TRM6"/>
    <property type="match status" value="1"/>
</dbReference>
<dbReference type="EMBL" id="GL832972">
    <property type="protein sequence ID" value="EGD75407.1"/>
    <property type="molecule type" value="Genomic_DNA"/>
</dbReference>
<dbReference type="AlphaFoldDB" id="F2UFX9"/>
<protein>
    <recommendedName>
        <fullName evidence="3">tRNA (adenine(58)-N(1))-methyltransferase non-catalytic subunit TRM6</fullName>
    </recommendedName>
    <alternativeName>
        <fullName evidence="6">tRNA(m1A58)-methyltransferase subunit TRM6</fullName>
    </alternativeName>
</protein>
<evidence type="ECO:0000256" key="6">
    <source>
        <dbReference type="ARBA" id="ARBA00032319"/>
    </source>
</evidence>
<dbReference type="PANTHER" id="PTHR12945">
    <property type="entry name" value="TRANSLATION INITIATION FACTOR EIF3-RELATED"/>
    <property type="match status" value="1"/>
</dbReference>
<keyword evidence="5" id="KW-0539">Nucleus</keyword>
<dbReference type="GO" id="GO:0030488">
    <property type="term" value="P:tRNA methylation"/>
    <property type="evidence" value="ECO:0007669"/>
    <property type="project" value="InterPro"/>
</dbReference>
<evidence type="ECO:0000313" key="7">
    <source>
        <dbReference type="EMBL" id="EGD75407.1"/>
    </source>
</evidence>
<evidence type="ECO:0000256" key="4">
    <source>
        <dbReference type="ARBA" id="ARBA00022694"/>
    </source>
</evidence>
<sequence length="232" mass="25859">MADAVVADGEHVVVELLAQPEFIKVVRVSGTKKERLGKVTFSLQGAIGRPFGAVYEVDRGRLIPKHASGEDTIDALVEEGNLEKGADNRHLRDDRGHQGMSSTQIYDLKQQGAKREHVIKQIVESSKTFKSKTEYSQAKYLARKKRQHLTDVRVLKPTLPTLWRVYSQKAPQKICFMRNDALAMLLLRANVRAGGRFLVMDTCNGLVAAAMAQRVAAVEEPKTLNLLQFLGH</sequence>
<gene>
    <name evidence="7" type="ORF">PTSG_06482</name>
</gene>
<keyword evidence="8" id="KW-1185">Reference proteome</keyword>
<evidence type="ECO:0000256" key="5">
    <source>
        <dbReference type="ARBA" id="ARBA00023242"/>
    </source>
</evidence>
<dbReference type="InParanoid" id="F2UFX9"/>
<evidence type="ECO:0000256" key="1">
    <source>
        <dbReference type="ARBA" id="ARBA00004123"/>
    </source>
</evidence>
<organism evidence="8">
    <name type="scientific">Salpingoeca rosetta (strain ATCC 50818 / BSB-021)</name>
    <dbReference type="NCBI Taxonomy" id="946362"/>
    <lineage>
        <taxon>Eukaryota</taxon>
        <taxon>Choanoflagellata</taxon>
        <taxon>Craspedida</taxon>
        <taxon>Salpingoecidae</taxon>
        <taxon>Salpingoeca</taxon>
    </lineage>
</organism>
<dbReference type="InterPro" id="IPR017423">
    <property type="entry name" value="TRM6"/>
</dbReference>
<dbReference type="eggNOG" id="KOG1416">
    <property type="taxonomic scope" value="Eukaryota"/>
</dbReference>
<dbReference type="Pfam" id="PF04189">
    <property type="entry name" value="Gcd10p"/>
    <property type="match status" value="1"/>
</dbReference>
<evidence type="ECO:0000256" key="2">
    <source>
        <dbReference type="ARBA" id="ARBA00008320"/>
    </source>
</evidence>
<comment type="subcellular location">
    <subcellularLocation>
        <location evidence="1">Nucleus</location>
    </subcellularLocation>
</comment>
<comment type="similarity">
    <text evidence="2">Belongs to the TRM6/GCD10 family.</text>
</comment>
<dbReference type="OMA" id="YSIANHF"/>
<proteinExistence type="inferred from homology"/>
<dbReference type="GeneID" id="16072424"/>
<evidence type="ECO:0000313" key="8">
    <source>
        <dbReference type="Proteomes" id="UP000007799"/>
    </source>
</evidence>